<dbReference type="AlphaFoldDB" id="A0A6G0XU32"/>
<reference evidence="1 2" key="1">
    <citation type="submission" date="2019-07" db="EMBL/GenBank/DDBJ databases">
        <title>Genomics analysis of Aphanomyces spp. identifies a new class of oomycete effector associated with host adaptation.</title>
        <authorList>
            <person name="Gaulin E."/>
        </authorList>
    </citation>
    <scope>NUCLEOTIDE SEQUENCE [LARGE SCALE GENOMIC DNA]</scope>
    <source>
        <strain evidence="1 2">ATCC 201684</strain>
    </source>
</reference>
<dbReference type="SUPFAM" id="SSF48452">
    <property type="entry name" value="TPR-like"/>
    <property type="match status" value="1"/>
</dbReference>
<keyword evidence="2" id="KW-1185">Reference proteome</keyword>
<dbReference type="VEuPathDB" id="FungiDB:AeMF1_001438"/>
<dbReference type="EMBL" id="VJMJ01000010">
    <property type="protein sequence ID" value="KAF0744136.1"/>
    <property type="molecule type" value="Genomic_DNA"/>
</dbReference>
<accession>A0A6G0XU32</accession>
<gene>
    <name evidence="1" type="ORF">Ae201684_001278</name>
</gene>
<proteinExistence type="predicted"/>
<organism evidence="1 2">
    <name type="scientific">Aphanomyces euteiches</name>
    <dbReference type="NCBI Taxonomy" id="100861"/>
    <lineage>
        <taxon>Eukaryota</taxon>
        <taxon>Sar</taxon>
        <taxon>Stramenopiles</taxon>
        <taxon>Oomycota</taxon>
        <taxon>Saprolegniomycetes</taxon>
        <taxon>Saprolegniales</taxon>
        <taxon>Verrucalvaceae</taxon>
        <taxon>Aphanomyces</taxon>
    </lineage>
</organism>
<comment type="caution">
    <text evidence="1">The sequence shown here is derived from an EMBL/GenBank/DDBJ whole genome shotgun (WGS) entry which is preliminary data.</text>
</comment>
<dbReference type="Gene3D" id="1.25.40.10">
    <property type="entry name" value="Tetratricopeptide repeat domain"/>
    <property type="match status" value="1"/>
</dbReference>
<name>A0A6G0XU32_9STRA</name>
<evidence type="ECO:0000313" key="2">
    <source>
        <dbReference type="Proteomes" id="UP000481153"/>
    </source>
</evidence>
<dbReference type="InterPro" id="IPR011990">
    <property type="entry name" value="TPR-like_helical_dom_sf"/>
</dbReference>
<evidence type="ECO:0000313" key="1">
    <source>
        <dbReference type="EMBL" id="KAF0744136.1"/>
    </source>
</evidence>
<protein>
    <submittedName>
        <fullName evidence="1">Uncharacterized protein</fullName>
    </submittedName>
</protein>
<dbReference type="Proteomes" id="UP000481153">
    <property type="component" value="Unassembled WGS sequence"/>
</dbReference>
<sequence>MSRHITAARYGFWERDIVRDASGAAAGYRRSVEASLYRELQKLLPTLMGARDYRAAGSVLSVIYSHFMTDPAACVTTSLEILRQLPDATPTLIEFYDTLLRWHSNDVSNDVILRERFLLYLLQGEFHEAYVYYKDHMQLDLLQQDVHVVASFGMLCFWLLFREDEDIRDQFIDPGSRNIGMSQIPIQQIVGVASLYQEALVSFRRAMTLCPESNIFVEYYIEILVMKNNFDQAADYLEHYYHLNPNEPHACRMLFTFFKLYYPESKPAQVEICLRWSKLDPAARVPLESLVEFFDLGLVSKDRLVVACCHALDQCGSDLYAGLNEWLWQHLAQLLGSVTQPSSTSMFESRSWWQRVYFSSTLRDLTLQHVHKCVVALHAFGSTLPFVTSVLLSISKSDNPQLHNEAQRFGLHSIPVASEQPPRKRIKITKTWSSPFSWLPSNGQTRMPHVMKRHQVLTSFNVHDALQVHEVDLESAPPLRLSEPPPTPIQIEDPHIHPLQWLLAKRGGRSSPWHAEMATVSVMEAQMDHAGKGNPILTEKDALAAVVEDEILLNPQTNSRHILTMYAYKKLPLPSSRYVRNVVRVMCKKYPLPEHRVPARILWWIQEYMMTRGITATPVGCRSFLEEKWRRVRGRCRGFPSIETLTSVMDYFKLNPAILPPHVRSLFRSYVLPTRMFTLRDLCYAFYQHLQERSPADLPFMSVLAATARQWLMEGVPLDLRAITCYPLHAPGDNIEIVNTVTEESFLTETNRRYLSSLRQWLLKESPIDDQTLVHYMHMHFDMTDPDFPTSSTLRAMINYVRLQLHAEMGEAPTQEDSIYFTISAHRRFRKSFRQYLKQHVVRHPTVTFMEAAMILLDRTKLPPFTDEVPSVDVLYQWWREAVDSLLGEGLGLGVAVQWQNKTPNVDIDVPKHLSKMPDLPPEMEIFPI</sequence>